<keyword evidence="2" id="KW-1003">Cell membrane</keyword>
<evidence type="ECO:0000313" key="6">
    <source>
        <dbReference type="EMBL" id="RNM24533.1"/>
    </source>
</evidence>
<keyword evidence="7" id="KW-1185">Reference proteome</keyword>
<dbReference type="InterPro" id="IPR000802">
    <property type="entry name" value="Arsenical_pump_ArsB"/>
</dbReference>
<accession>A0ABX9WWX8</accession>
<dbReference type="Proteomes" id="UP000271870">
    <property type="component" value="Unassembled WGS sequence"/>
</dbReference>
<organism evidence="6 7">
    <name type="scientific">Dickeya undicola</name>
    <dbReference type="NCBI Taxonomy" id="1577887"/>
    <lineage>
        <taxon>Bacteria</taxon>
        <taxon>Pseudomonadati</taxon>
        <taxon>Pseudomonadota</taxon>
        <taxon>Gammaproteobacteria</taxon>
        <taxon>Enterobacterales</taxon>
        <taxon>Pectobacteriaceae</taxon>
        <taxon>Dickeya</taxon>
    </lineage>
</organism>
<evidence type="ECO:0000256" key="5">
    <source>
        <dbReference type="ARBA" id="ARBA00023136"/>
    </source>
</evidence>
<gene>
    <name evidence="6" type="ORF">EFS38_10380</name>
</gene>
<name>A0ABX9WWX8_9GAMM</name>
<keyword evidence="5" id="KW-0472">Membrane</keyword>
<evidence type="ECO:0000313" key="7">
    <source>
        <dbReference type="Proteomes" id="UP000271870"/>
    </source>
</evidence>
<sequence length="33" mass="3510">MKAGFIAATSSLPLVVSNLVNMVTAVIPYSMQR</sequence>
<evidence type="ECO:0000256" key="3">
    <source>
        <dbReference type="ARBA" id="ARBA00022692"/>
    </source>
</evidence>
<keyword evidence="4" id="KW-1133">Transmembrane helix</keyword>
<comment type="caution">
    <text evidence="6">The sequence shown here is derived from an EMBL/GenBank/DDBJ whole genome shotgun (WGS) entry which is preliminary data.</text>
</comment>
<reference evidence="6 7" key="1">
    <citation type="submission" date="2018-11" db="EMBL/GenBank/DDBJ databases">
        <title>Characterization of surface water Dickeya isolates.</title>
        <authorList>
            <person name="Van Gijsegem F."/>
            <person name="Pedron J."/>
        </authorList>
    </citation>
    <scope>NUCLEOTIDE SEQUENCE [LARGE SCALE GENOMIC DNA]</scope>
    <source>
        <strain evidence="6 7">FVG10-MFV-A16</strain>
    </source>
</reference>
<keyword evidence="3" id="KW-0812">Transmembrane</keyword>
<comment type="subcellular location">
    <subcellularLocation>
        <location evidence="1">Cell membrane</location>
        <topology evidence="1">Multi-pass membrane protein</topology>
    </subcellularLocation>
</comment>
<evidence type="ECO:0000256" key="2">
    <source>
        <dbReference type="ARBA" id="ARBA00022475"/>
    </source>
</evidence>
<evidence type="ECO:0000256" key="4">
    <source>
        <dbReference type="ARBA" id="ARBA00022989"/>
    </source>
</evidence>
<proteinExistence type="predicted"/>
<dbReference type="EMBL" id="RJLS01000009">
    <property type="protein sequence ID" value="RNM24533.1"/>
    <property type="molecule type" value="Genomic_DNA"/>
</dbReference>
<dbReference type="Pfam" id="PF02040">
    <property type="entry name" value="ArsB"/>
    <property type="match status" value="1"/>
</dbReference>
<protein>
    <submittedName>
        <fullName evidence="6">Uncharacterized protein</fullName>
    </submittedName>
</protein>
<evidence type="ECO:0000256" key="1">
    <source>
        <dbReference type="ARBA" id="ARBA00004651"/>
    </source>
</evidence>